<reference evidence="2" key="3">
    <citation type="submission" date="2020-12" db="UniProtKB">
        <authorList>
            <consortium name="EnsemblPlants"/>
        </authorList>
    </citation>
    <scope>IDENTIFICATION</scope>
</reference>
<dbReference type="AlphaFoldDB" id="A0A2K1K1F9"/>
<dbReference type="Proteomes" id="UP000006727">
    <property type="component" value="Chromosome 9"/>
</dbReference>
<accession>A0A2K1K1F9</accession>
<reference evidence="1 3" key="2">
    <citation type="journal article" date="2018" name="Plant J.">
        <title>The Physcomitrella patens chromosome-scale assembly reveals moss genome structure and evolution.</title>
        <authorList>
            <person name="Lang D."/>
            <person name="Ullrich K.K."/>
            <person name="Murat F."/>
            <person name="Fuchs J."/>
            <person name="Jenkins J."/>
            <person name="Haas F.B."/>
            <person name="Piednoel M."/>
            <person name="Gundlach H."/>
            <person name="Van Bel M."/>
            <person name="Meyberg R."/>
            <person name="Vives C."/>
            <person name="Morata J."/>
            <person name="Symeonidi A."/>
            <person name="Hiss M."/>
            <person name="Muchero W."/>
            <person name="Kamisugi Y."/>
            <person name="Saleh O."/>
            <person name="Blanc G."/>
            <person name="Decker E.L."/>
            <person name="van Gessel N."/>
            <person name="Grimwood J."/>
            <person name="Hayes R.D."/>
            <person name="Graham S.W."/>
            <person name="Gunter L.E."/>
            <person name="McDaniel S.F."/>
            <person name="Hoernstein S.N.W."/>
            <person name="Larsson A."/>
            <person name="Li F.W."/>
            <person name="Perroud P.F."/>
            <person name="Phillips J."/>
            <person name="Ranjan P."/>
            <person name="Rokshar D.S."/>
            <person name="Rothfels C.J."/>
            <person name="Schneider L."/>
            <person name="Shu S."/>
            <person name="Stevenson D.W."/>
            <person name="Thummler F."/>
            <person name="Tillich M."/>
            <person name="Villarreal Aguilar J.C."/>
            <person name="Widiez T."/>
            <person name="Wong G.K."/>
            <person name="Wymore A."/>
            <person name="Zhang Y."/>
            <person name="Zimmer A.D."/>
            <person name="Quatrano R.S."/>
            <person name="Mayer K.F.X."/>
            <person name="Goodstein D."/>
            <person name="Casacuberta J.M."/>
            <person name="Vandepoele K."/>
            <person name="Reski R."/>
            <person name="Cuming A.C."/>
            <person name="Tuskan G.A."/>
            <person name="Maumus F."/>
            <person name="Salse J."/>
            <person name="Schmutz J."/>
            <person name="Rensing S.A."/>
        </authorList>
    </citation>
    <scope>NUCLEOTIDE SEQUENCE [LARGE SCALE GENOMIC DNA]</scope>
    <source>
        <strain evidence="2 3">cv. Gransden 2004</strain>
    </source>
</reference>
<sequence>MDEEGGTVILGAILPSYGMVFTRSNPSRSVVTMWVWRWTASTTTSSRGRFGSKASLCQ</sequence>
<dbReference type="EnsemblPlants" id="Pp3c9_500V3.1">
    <property type="protein sequence ID" value="Pp3c9_500V3.1"/>
    <property type="gene ID" value="Pp3c9_500"/>
</dbReference>
<evidence type="ECO:0000313" key="1">
    <source>
        <dbReference type="EMBL" id="PNR47600.1"/>
    </source>
</evidence>
<dbReference type="Gramene" id="Pp3c9_500V3.1">
    <property type="protein sequence ID" value="Pp3c9_500V3.1"/>
    <property type="gene ID" value="Pp3c9_500"/>
</dbReference>
<dbReference type="EMBL" id="ABEU02000009">
    <property type="protein sequence ID" value="PNR47600.1"/>
    <property type="molecule type" value="Genomic_DNA"/>
</dbReference>
<evidence type="ECO:0000313" key="3">
    <source>
        <dbReference type="Proteomes" id="UP000006727"/>
    </source>
</evidence>
<proteinExistence type="predicted"/>
<organism evidence="1">
    <name type="scientific">Physcomitrium patens</name>
    <name type="common">Spreading-leaved earth moss</name>
    <name type="synonym">Physcomitrella patens</name>
    <dbReference type="NCBI Taxonomy" id="3218"/>
    <lineage>
        <taxon>Eukaryota</taxon>
        <taxon>Viridiplantae</taxon>
        <taxon>Streptophyta</taxon>
        <taxon>Embryophyta</taxon>
        <taxon>Bryophyta</taxon>
        <taxon>Bryophytina</taxon>
        <taxon>Bryopsida</taxon>
        <taxon>Funariidae</taxon>
        <taxon>Funariales</taxon>
        <taxon>Funariaceae</taxon>
        <taxon>Physcomitrium</taxon>
    </lineage>
</organism>
<protein>
    <submittedName>
        <fullName evidence="1 2">Uncharacterized protein</fullName>
    </submittedName>
</protein>
<evidence type="ECO:0000313" key="2">
    <source>
        <dbReference type="EnsemblPlants" id="Pp3c9_500V3.1"/>
    </source>
</evidence>
<keyword evidence="3" id="KW-1185">Reference proteome</keyword>
<gene>
    <name evidence="1" type="ORF">PHYPA_012073</name>
</gene>
<name>A0A2K1K1F9_PHYPA</name>
<reference evidence="1 3" key="1">
    <citation type="journal article" date="2008" name="Science">
        <title>The Physcomitrella genome reveals evolutionary insights into the conquest of land by plants.</title>
        <authorList>
            <person name="Rensing S."/>
            <person name="Lang D."/>
            <person name="Zimmer A."/>
            <person name="Terry A."/>
            <person name="Salamov A."/>
            <person name="Shapiro H."/>
            <person name="Nishiyama T."/>
            <person name="Perroud P.-F."/>
            <person name="Lindquist E."/>
            <person name="Kamisugi Y."/>
            <person name="Tanahashi T."/>
            <person name="Sakakibara K."/>
            <person name="Fujita T."/>
            <person name="Oishi K."/>
            <person name="Shin-I T."/>
            <person name="Kuroki Y."/>
            <person name="Toyoda A."/>
            <person name="Suzuki Y."/>
            <person name="Hashimoto A."/>
            <person name="Yamaguchi K."/>
            <person name="Sugano A."/>
            <person name="Kohara Y."/>
            <person name="Fujiyama A."/>
            <person name="Anterola A."/>
            <person name="Aoki S."/>
            <person name="Ashton N."/>
            <person name="Barbazuk W.B."/>
            <person name="Barker E."/>
            <person name="Bennetzen J."/>
            <person name="Bezanilla M."/>
            <person name="Blankenship R."/>
            <person name="Cho S.H."/>
            <person name="Dutcher S."/>
            <person name="Estelle M."/>
            <person name="Fawcett J.A."/>
            <person name="Gundlach H."/>
            <person name="Hanada K."/>
            <person name="Heyl A."/>
            <person name="Hicks K.A."/>
            <person name="Hugh J."/>
            <person name="Lohr M."/>
            <person name="Mayer K."/>
            <person name="Melkozernov A."/>
            <person name="Murata T."/>
            <person name="Nelson D."/>
            <person name="Pils B."/>
            <person name="Prigge M."/>
            <person name="Reiss B."/>
            <person name="Renner T."/>
            <person name="Rombauts S."/>
            <person name="Rushton P."/>
            <person name="Sanderfoot A."/>
            <person name="Schween G."/>
            <person name="Shiu S.-H."/>
            <person name="Stueber K."/>
            <person name="Theodoulou F.L."/>
            <person name="Tu H."/>
            <person name="Van de Peer Y."/>
            <person name="Verrier P.J."/>
            <person name="Waters E."/>
            <person name="Wood A."/>
            <person name="Yang L."/>
            <person name="Cove D."/>
            <person name="Cuming A."/>
            <person name="Hasebe M."/>
            <person name="Lucas S."/>
            <person name="Mishler D.B."/>
            <person name="Reski R."/>
            <person name="Grigoriev I."/>
            <person name="Quatrano R.S."/>
            <person name="Boore J.L."/>
        </authorList>
    </citation>
    <scope>NUCLEOTIDE SEQUENCE [LARGE SCALE GENOMIC DNA]</scope>
    <source>
        <strain evidence="2 3">cv. Gransden 2004</strain>
    </source>
</reference>
<dbReference type="InParanoid" id="A0A2K1K1F9"/>